<dbReference type="AlphaFoldDB" id="A0A8C3REP3"/>
<evidence type="ECO:0000313" key="8">
    <source>
        <dbReference type="Proteomes" id="UP000694396"/>
    </source>
</evidence>
<evidence type="ECO:0000256" key="2">
    <source>
        <dbReference type="ARBA" id="ARBA00022771"/>
    </source>
</evidence>
<dbReference type="Proteomes" id="UP000694396">
    <property type="component" value="Unplaced"/>
</dbReference>
<keyword evidence="1" id="KW-0479">Metal-binding</keyword>
<dbReference type="Ensembl" id="ENSCRFT00000020983.1">
    <property type="protein sequence ID" value="ENSCRFP00000020305.1"/>
    <property type="gene ID" value="ENSCRFG00000015150.1"/>
</dbReference>
<keyword evidence="2 4" id="KW-0863">Zinc-finger</keyword>
<feature type="domain" description="CCHC-type" evidence="6">
    <location>
        <begin position="13"/>
        <end position="27"/>
    </location>
</feature>
<dbReference type="InterPro" id="IPR001878">
    <property type="entry name" value="Znf_CCHC"/>
</dbReference>
<dbReference type="PROSITE" id="PS50158">
    <property type="entry name" value="ZF_CCHC"/>
    <property type="match status" value="1"/>
</dbReference>
<evidence type="ECO:0000256" key="1">
    <source>
        <dbReference type="ARBA" id="ARBA00022723"/>
    </source>
</evidence>
<protein>
    <recommendedName>
        <fullName evidence="6">CCHC-type domain-containing protein</fullName>
    </recommendedName>
</protein>
<reference evidence="7" key="1">
    <citation type="submission" date="2025-08" db="UniProtKB">
        <authorList>
            <consortium name="Ensembl"/>
        </authorList>
    </citation>
    <scope>IDENTIFICATION</scope>
</reference>
<dbReference type="GO" id="GO:0003676">
    <property type="term" value="F:nucleic acid binding"/>
    <property type="evidence" value="ECO:0007669"/>
    <property type="project" value="InterPro"/>
</dbReference>
<keyword evidence="8" id="KW-1185">Reference proteome</keyword>
<proteinExistence type="predicted"/>
<dbReference type="InterPro" id="IPR025829">
    <property type="entry name" value="Zn_knuckle_CX2CX3GHX4C"/>
</dbReference>
<dbReference type="GO" id="GO:0008270">
    <property type="term" value="F:zinc ion binding"/>
    <property type="evidence" value="ECO:0007669"/>
    <property type="project" value="UniProtKB-KW"/>
</dbReference>
<evidence type="ECO:0000256" key="5">
    <source>
        <dbReference type="SAM" id="MobiDB-lite"/>
    </source>
</evidence>
<accession>A0A8C3REP3</accession>
<keyword evidence="3" id="KW-0862">Zinc</keyword>
<sequence>MHANERGPGDRPCFLCGKKGHWISQCPLKGDFDRFQKQRGKGEKGGEKSHQGQTPIGRLEPREKAKDLTIYNFDDNLQVRAL</sequence>
<evidence type="ECO:0000259" key="6">
    <source>
        <dbReference type="PROSITE" id="PS50158"/>
    </source>
</evidence>
<reference evidence="7" key="2">
    <citation type="submission" date="2025-09" db="UniProtKB">
        <authorList>
            <consortium name="Ensembl"/>
        </authorList>
    </citation>
    <scope>IDENTIFICATION</scope>
</reference>
<dbReference type="SMART" id="SM00343">
    <property type="entry name" value="ZnF_C2HC"/>
    <property type="match status" value="1"/>
</dbReference>
<dbReference type="Pfam" id="PF13696">
    <property type="entry name" value="zf-CCHC_2"/>
    <property type="match status" value="1"/>
</dbReference>
<evidence type="ECO:0000256" key="3">
    <source>
        <dbReference type="ARBA" id="ARBA00022833"/>
    </source>
</evidence>
<name>A0A8C3REP3_9PASS</name>
<dbReference type="InterPro" id="IPR036875">
    <property type="entry name" value="Znf_CCHC_sf"/>
</dbReference>
<organism evidence="7 8">
    <name type="scientific">Cyanoderma ruficeps</name>
    <name type="common">rufous-capped babbler</name>
    <dbReference type="NCBI Taxonomy" id="181631"/>
    <lineage>
        <taxon>Eukaryota</taxon>
        <taxon>Metazoa</taxon>
        <taxon>Chordata</taxon>
        <taxon>Craniata</taxon>
        <taxon>Vertebrata</taxon>
        <taxon>Euteleostomi</taxon>
        <taxon>Archelosauria</taxon>
        <taxon>Archosauria</taxon>
        <taxon>Dinosauria</taxon>
        <taxon>Saurischia</taxon>
        <taxon>Theropoda</taxon>
        <taxon>Coelurosauria</taxon>
        <taxon>Aves</taxon>
        <taxon>Neognathae</taxon>
        <taxon>Neoaves</taxon>
        <taxon>Telluraves</taxon>
        <taxon>Australaves</taxon>
        <taxon>Passeriformes</taxon>
        <taxon>Sylvioidea</taxon>
        <taxon>Timaliidae</taxon>
        <taxon>Cyanoderma</taxon>
    </lineage>
</organism>
<feature type="region of interest" description="Disordered" evidence="5">
    <location>
        <begin position="33"/>
        <end position="63"/>
    </location>
</feature>
<dbReference type="SUPFAM" id="SSF57756">
    <property type="entry name" value="Retrovirus zinc finger-like domains"/>
    <property type="match status" value="1"/>
</dbReference>
<dbReference type="Gene3D" id="4.10.60.10">
    <property type="entry name" value="Zinc finger, CCHC-type"/>
    <property type="match status" value="1"/>
</dbReference>
<feature type="compositionally biased region" description="Basic and acidic residues" evidence="5">
    <location>
        <begin position="33"/>
        <end position="50"/>
    </location>
</feature>
<evidence type="ECO:0000256" key="4">
    <source>
        <dbReference type="PROSITE-ProRule" id="PRU00047"/>
    </source>
</evidence>
<evidence type="ECO:0000313" key="7">
    <source>
        <dbReference type="Ensembl" id="ENSCRFP00000020305.1"/>
    </source>
</evidence>